<name>A0AA96V4D0_9EURY</name>
<dbReference type="SUPFAM" id="SSF50494">
    <property type="entry name" value="Trypsin-like serine proteases"/>
    <property type="match status" value="1"/>
</dbReference>
<sequence>MLRMLKIFAFLIIAVAYMSIASATYGEEDIRTNTMLTTKQINEIVDRTPPLKSDSIWKSENYGVLATYGNIPEKQKGVESYEWQLSISNVSELIFKNDALDEYLYRNNGFIIGYGSVIDGYIVVMTYDELEDTITDEDLKNIHKIINKYAEEKKIENVPIKIISSEMGEPLKPKLEFADDTQNSKAIDDDYESKVRPLIGGIQVYSDYTGPGTSGYAVVSDNNSSEKGFVTSAHLVDFDNYSVYQPTNDFLNLNQVGTSAVSYTNVDAIYIPMSDVDAELHIGNGETIAVGGYTDSSGIDVYRSGVTTGLTVGQYYGRIYDYEMSGGNLLDRVGFMEGPVAQAGDSGGPLYSTMDIAVGHRAFVLGITQGTYSGNATGYETMTVFVPFREIKDKLGVSPLTK</sequence>
<keyword evidence="2" id="KW-1185">Reference proteome</keyword>
<organism evidence="1 2">
    <name type="scientific">Methanolapillus ohkumae</name>
    <dbReference type="NCBI Taxonomy" id="3028298"/>
    <lineage>
        <taxon>Archaea</taxon>
        <taxon>Methanobacteriati</taxon>
        <taxon>Methanobacteriota</taxon>
        <taxon>Stenosarchaea group</taxon>
        <taxon>Methanomicrobia</taxon>
        <taxon>Methanosarcinales</taxon>
        <taxon>Methanosarcinaceae</taxon>
        <taxon>Methanolapillus</taxon>
    </lineage>
</organism>
<dbReference type="Gene3D" id="2.40.10.10">
    <property type="entry name" value="Trypsin-like serine proteases"/>
    <property type="match status" value="2"/>
</dbReference>
<dbReference type="AlphaFoldDB" id="A0AA96V4D0"/>
<dbReference type="EMBL" id="CP131061">
    <property type="protein sequence ID" value="WNY26309.1"/>
    <property type="molecule type" value="Genomic_DNA"/>
</dbReference>
<evidence type="ECO:0000313" key="2">
    <source>
        <dbReference type="Proteomes" id="UP001304970"/>
    </source>
</evidence>
<dbReference type="Proteomes" id="UP001304970">
    <property type="component" value="Chromosome"/>
</dbReference>
<dbReference type="RefSeq" id="WP_338097838.1">
    <property type="nucleotide sequence ID" value="NZ_CP131061.1"/>
</dbReference>
<reference evidence="1 2" key="1">
    <citation type="submission" date="2023-07" db="EMBL/GenBank/DDBJ databases">
        <title>Closed genome sequence of Methanosarcinaceae archaeon Am2.</title>
        <authorList>
            <person name="Poehlein A."/>
            <person name="Protasov E."/>
            <person name="Platt K."/>
            <person name="Reeh H."/>
            <person name="Daniel R."/>
            <person name="Brune A."/>
        </authorList>
    </citation>
    <scope>NUCLEOTIDE SEQUENCE [LARGE SCALE GENOMIC DNA]</scope>
    <source>
        <strain evidence="1 2">Am2</strain>
    </source>
</reference>
<dbReference type="InterPro" id="IPR043504">
    <property type="entry name" value="Peptidase_S1_PA_chymotrypsin"/>
</dbReference>
<proteinExistence type="predicted"/>
<dbReference type="InterPro" id="IPR009003">
    <property type="entry name" value="Peptidase_S1_PA"/>
</dbReference>
<dbReference type="GeneID" id="89227464"/>
<evidence type="ECO:0000313" key="1">
    <source>
        <dbReference type="EMBL" id="WNY26309.1"/>
    </source>
</evidence>
<protein>
    <submittedName>
        <fullName evidence="1">Uncharacterized protein</fullName>
    </submittedName>
</protein>
<gene>
    <name evidence="1" type="ORF">MsAm2_00690</name>
</gene>
<accession>A0AA96V4D0</accession>